<feature type="domain" description="Glutamate/phenylalanine/leucine/valine/L-tryptophan dehydrogenase C-terminal" evidence="9">
    <location>
        <begin position="204"/>
        <end position="447"/>
    </location>
</feature>
<dbReference type="PANTHER" id="PTHR43571">
    <property type="entry name" value="NADP-SPECIFIC GLUTAMATE DEHYDROGENASE 1-RELATED"/>
    <property type="match status" value="1"/>
</dbReference>
<dbReference type="Proteomes" id="UP000000759">
    <property type="component" value="Chromosome 13"/>
</dbReference>
<dbReference type="InterPro" id="IPR006097">
    <property type="entry name" value="Glu/Leu/Phe/Val/Trp_DH_dimer"/>
</dbReference>
<feature type="binding site" evidence="6">
    <location>
        <position position="166"/>
    </location>
    <ligand>
        <name>substrate</name>
    </ligand>
</feature>
<dbReference type="Gene3D" id="1.10.285.10">
    <property type="entry name" value="Glutamate Dehydrogenase, chain A, domain 3"/>
    <property type="match status" value="2"/>
</dbReference>
<dbReference type="GeneID" id="7202332"/>
<dbReference type="HOGENOM" id="CLU_025763_2_1_1"/>
<keyword evidence="6" id="KW-0547">Nucleotide-binding</keyword>
<dbReference type="SUPFAM" id="SSF53223">
    <property type="entry name" value="Aminoacid dehydrogenase-like, N-terminal domain"/>
    <property type="match status" value="1"/>
</dbReference>
<dbReference type="KEGG" id="pti:PHATRDRAFT_13951"/>
<dbReference type="Pfam" id="PF02812">
    <property type="entry name" value="ELFV_dehydrog_N"/>
    <property type="match status" value="1"/>
</dbReference>
<dbReference type="PIRSF" id="PIRSF000185">
    <property type="entry name" value="Glu_DH"/>
    <property type="match status" value="1"/>
</dbReference>
<dbReference type="AlphaFoldDB" id="B7G3X3"/>
<dbReference type="eggNOG" id="KOG2250">
    <property type="taxonomic scope" value="Eukaryota"/>
</dbReference>
<feature type="binding site" evidence="6">
    <location>
        <position position="112"/>
    </location>
    <ligand>
        <name>substrate</name>
    </ligand>
</feature>
<evidence type="ECO:0000313" key="10">
    <source>
        <dbReference type="EMBL" id="EEC46727.1"/>
    </source>
</evidence>
<dbReference type="FunFam" id="3.40.50.720:FF:000030">
    <property type="entry name" value="Glutamate dehydrogenase"/>
    <property type="match status" value="1"/>
</dbReference>
<dbReference type="InterPro" id="IPR014362">
    <property type="entry name" value="Glu_DH"/>
</dbReference>
<accession>B7G3X3</accession>
<dbReference type="OMA" id="MIMGWMM"/>
<evidence type="ECO:0000256" key="4">
    <source>
        <dbReference type="PIRNR" id="PIRNR000185"/>
    </source>
</evidence>
<feature type="binding site" evidence="6">
    <location>
        <position position="115"/>
    </location>
    <ligand>
        <name>substrate</name>
    </ligand>
</feature>
<organism evidence="10 11">
    <name type="scientific">Phaeodactylum tricornutum (strain CCAP 1055/1)</name>
    <dbReference type="NCBI Taxonomy" id="556484"/>
    <lineage>
        <taxon>Eukaryota</taxon>
        <taxon>Sar</taxon>
        <taxon>Stramenopiles</taxon>
        <taxon>Ochrophyta</taxon>
        <taxon>Bacillariophyta</taxon>
        <taxon>Bacillariophyceae</taxon>
        <taxon>Bacillariophycidae</taxon>
        <taxon>Naviculales</taxon>
        <taxon>Phaeodactylaceae</taxon>
        <taxon>Phaeodactylum</taxon>
    </lineage>
</organism>
<dbReference type="NCBIfam" id="NF006929">
    <property type="entry name" value="PRK09414.1"/>
    <property type="match status" value="1"/>
</dbReference>
<dbReference type="InterPro" id="IPR046346">
    <property type="entry name" value="Aminoacid_DH-like_N_sf"/>
</dbReference>
<feature type="binding site" evidence="6">
    <location>
        <position position="243"/>
    </location>
    <ligand>
        <name>NAD(+)</name>
        <dbReference type="ChEBI" id="CHEBI:57540"/>
    </ligand>
</feature>
<evidence type="ECO:0000256" key="5">
    <source>
        <dbReference type="PIRSR" id="PIRSR000185-1"/>
    </source>
</evidence>
<dbReference type="GO" id="GO:0005829">
    <property type="term" value="C:cytosol"/>
    <property type="evidence" value="ECO:0007669"/>
    <property type="project" value="TreeGrafter"/>
</dbReference>
<proteinExistence type="inferred from homology"/>
<evidence type="ECO:0000259" key="9">
    <source>
        <dbReference type="SMART" id="SM00839"/>
    </source>
</evidence>
<feature type="binding site" evidence="6">
    <location>
        <position position="211"/>
    </location>
    <ligand>
        <name>NAD(+)</name>
        <dbReference type="ChEBI" id="CHEBI:57540"/>
    </ligand>
</feature>
<feature type="binding site" evidence="6">
    <location>
        <position position="91"/>
    </location>
    <ligand>
        <name>substrate</name>
    </ligand>
</feature>
<name>B7G3X3_PHATC</name>
<dbReference type="GO" id="GO:0006537">
    <property type="term" value="P:glutamate biosynthetic process"/>
    <property type="evidence" value="ECO:0007669"/>
    <property type="project" value="TreeGrafter"/>
</dbReference>
<dbReference type="FunFam" id="3.40.50.10860:FF:000002">
    <property type="entry name" value="Glutamate dehydrogenase"/>
    <property type="match status" value="1"/>
</dbReference>
<evidence type="ECO:0000256" key="6">
    <source>
        <dbReference type="PIRSR" id="PIRSR000185-2"/>
    </source>
</evidence>
<dbReference type="GO" id="GO:0000166">
    <property type="term" value="F:nucleotide binding"/>
    <property type="evidence" value="ECO:0007669"/>
    <property type="project" value="UniProtKB-KW"/>
</dbReference>
<evidence type="ECO:0000256" key="2">
    <source>
        <dbReference type="ARBA" id="ARBA00011643"/>
    </source>
</evidence>
<keyword evidence="3 4" id="KW-0560">Oxidoreductase</keyword>
<gene>
    <name evidence="10" type="ORF">PHATRDRAFT_13951</name>
</gene>
<reference evidence="10 11" key="1">
    <citation type="journal article" date="2008" name="Nature">
        <title>The Phaeodactylum genome reveals the evolutionary history of diatom genomes.</title>
        <authorList>
            <person name="Bowler C."/>
            <person name="Allen A.E."/>
            <person name="Badger J.H."/>
            <person name="Grimwood J."/>
            <person name="Jabbari K."/>
            <person name="Kuo A."/>
            <person name="Maheswari U."/>
            <person name="Martens C."/>
            <person name="Maumus F."/>
            <person name="Otillar R.P."/>
            <person name="Rayko E."/>
            <person name="Salamov A."/>
            <person name="Vandepoele K."/>
            <person name="Beszteri B."/>
            <person name="Gruber A."/>
            <person name="Heijde M."/>
            <person name="Katinka M."/>
            <person name="Mock T."/>
            <person name="Valentin K."/>
            <person name="Verret F."/>
            <person name="Berges J.A."/>
            <person name="Brownlee C."/>
            <person name="Cadoret J.P."/>
            <person name="Chiovitti A."/>
            <person name="Choi C.J."/>
            <person name="Coesel S."/>
            <person name="De Martino A."/>
            <person name="Detter J.C."/>
            <person name="Durkin C."/>
            <person name="Falciatore A."/>
            <person name="Fournet J."/>
            <person name="Haruta M."/>
            <person name="Huysman M.J."/>
            <person name="Jenkins B.D."/>
            <person name="Jiroutova K."/>
            <person name="Jorgensen R.E."/>
            <person name="Joubert Y."/>
            <person name="Kaplan A."/>
            <person name="Kroger N."/>
            <person name="Kroth P.G."/>
            <person name="La Roche J."/>
            <person name="Lindquist E."/>
            <person name="Lommer M."/>
            <person name="Martin-Jezequel V."/>
            <person name="Lopez P.J."/>
            <person name="Lucas S."/>
            <person name="Mangogna M."/>
            <person name="McGinnis K."/>
            <person name="Medlin L.K."/>
            <person name="Montsant A."/>
            <person name="Oudot-Le Secq M.P."/>
            <person name="Napoli C."/>
            <person name="Obornik M."/>
            <person name="Parker M.S."/>
            <person name="Petit J.L."/>
            <person name="Porcel B.M."/>
            <person name="Poulsen N."/>
            <person name="Robison M."/>
            <person name="Rychlewski L."/>
            <person name="Rynearson T.A."/>
            <person name="Schmutz J."/>
            <person name="Shapiro H."/>
            <person name="Siaut M."/>
            <person name="Stanley M."/>
            <person name="Sussman M.R."/>
            <person name="Taylor A.R."/>
            <person name="Vardi A."/>
            <person name="von Dassow P."/>
            <person name="Vyverman W."/>
            <person name="Willis A."/>
            <person name="Wyrwicz L.S."/>
            <person name="Rokhsar D.S."/>
            <person name="Weissenbach J."/>
            <person name="Armbrust E.V."/>
            <person name="Green B.R."/>
            <person name="Van de Peer Y."/>
            <person name="Grigoriev I.V."/>
        </authorList>
    </citation>
    <scope>NUCLEOTIDE SEQUENCE [LARGE SCALE GENOMIC DNA]</scope>
    <source>
        <strain evidence="10 11">CCAP 1055/1</strain>
    </source>
</reference>
<keyword evidence="11" id="KW-1185">Reference proteome</keyword>
<dbReference type="EMBL" id="CM000615">
    <property type="protein sequence ID" value="EEC46727.1"/>
    <property type="molecule type" value="Genomic_DNA"/>
</dbReference>
<dbReference type="Gene3D" id="3.40.50.720">
    <property type="entry name" value="NAD(P)-binding Rossmann-like Domain"/>
    <property type="match status" value="1"/>
</dbReference>
<dbReference type="SMART" id="SM00839">
    <property type="entry name" value="ELFV_dehydrog"/>
    <property type="match status" value="1"/>
</dbReference>
<protein>
    <recommendedName>
        <fullName evidence="4">Glutamate dehydrogenase</fullName>
    </recommendedName>
</protein>
<keyword evidence="6" id="KW-0520">NAD</keyword>
<feature type="binding site" evidence="6">
    <location>
        <position position="384"/>
    </location>
    <ligand>
        <name>substrate</name>
    </ligand>
</feature>
<reference evidence="11" key="2">
    <citation type="submission" date="2008-08" db="EMBL/GenBank/DDBJ databases">
        <authorList>
            <consortium name="Diatom Consortium"/>
            <person name="Grigoriev I."/>
            <person name="Grimwood J."/>
            <person name="Kuo A."/>
            <person name="Otillar R.P."/>
            <person name="Salamov A."/>
            <person name="Detter J.C."/>
            <person name="Lindquist E."/>
            <person name="Shapiro H."/>
            <person name="Lucas S."/>
            <person name="Glavina del Rio T."/>
            <person name="Pitluck S."/>
            <person name="Rokhsar D."/>
            <person name="Bowler C."/>
        </authorList>
    </citation>
    <scope>GENOME REANNOTATION</scope>
    <source>
        <strain evidence="11">CCAP 1055/1</strain>
    </source>
</reference>
<dbReference type="InParanoid" id="B7G3X3"/>
<comment type="subunit">
    <text evidence="2">Homohexamer.</text>
</comment>
<evidence type="ECO:0000256" key="8">
    <source>
        <dbReference type="RuleBase" id="RU004417"/>
    </source>
</evidence>
<dbReference type="InterPro" id="IPR033524">
    <property type="entry name" value="Glu/Leu/Phe/Val_DH_AS"/>
</dbReference>
<dbReference type="PRINTS" id="PR00082">
    <property type="entry name" value="GLFDHDRGNASE"/>
</dbReference>
<dbReference type="InterPro" id="IPR006096">
    <property type="entry name" value="Glu/Leu/Phe/Val/Trp_DH_C"/>
</dbReference>
<dbReference type="PANTHER" id="PTHR43571:SF1">
    <property type="entry name" value="NADP-SPECIFIC GLUTAMATE DEHYDROGENASE 1-RELATED"/>
    <property type="match status" value="1"/>
</dbReference>
<dbReference type="PROSITE" id="PS00074">
    <property type="entry name" value="GLFV_DEHYDROGENASE"/>
    <property type="match status" value="1"/>
</dbReference>
<dbReference type="STRING" id="556484.B7G3X3"/>
<dbReference type="Pfam" id="PF00208">
    <property type="entry name" value="ELFV_dehydrog"/>
    <property type="match status" value="1"/>
</dbReference>
<dbReference type="OrthoDB" id="6718861at2759"/>
<dbReference type="SUPFAM" id="SSF51735">
    <property type="entry name" value="NAD(P)-binding Rossmann-fold domains"/>
    <property type="match status" value="1"/>
</dbReference>
<dbReference type="PaxDb" id="2850-Phatr13951"/>
<evidence type="ECO:0000256" key="1">
    <source>
        <dbReference type="ARBA" id="ARBA00006382"/>
    </source>
</evidence>
<feature type="active site" description="Proton donor" evidence="5">
    <location>
        <position position="127"/>
    </location>
</feature>
<evidence type="ECO:0000313" key="11">
    <source>
        <dbReference type="Proteomes" id="UP000000759"/>
    </source>
</evidence>
<dbReference type="InterPro" id="IPR036291">
    <property type="entry name" value="NAD(P)-bd_dom_sf"/>
</dbReference>
<dbReference type="RefSeq" id="XP_002181513.1">
    <property type="nucleotide sequence ID" value="XM_002181477.1"/>
</dbReference>
<comment type="similarity">
    <text evidence="1 4 8">Belongs to the Glu/Leu/Phe/Val dehydrogenases family.</text>
</comment>
<evidence type="ECO:0000256" key="7">
    <source>
        <dbReference type="PIRSR" id="PIRSR000185-3"/>
    </source>
</evidence>
<dbReference type="FunCoup" id="B7G3X3">
    <property type="interactions" value="67"/>
</dbReference>
<dbReference type="InterPro" id="IPR050724">
    <property type="entry name" value="Glu_Leu_Phe_Val_DH"/>
</dbReference>
<dbReference type="Gene3D" id="3.40.50.10860">
    <property type="entry name" value="Leucine Dehydrogenase, chain A, domain 1"/>
    <property type="match status" value="1"/>
</dbReference>
<dbReference type="InterPro" id="IPR006095">
    <property type="entry name" value="Glu/Leu/Phe/Val/Trp_DH"/>
</dbReference>
<feature type="site" description="Important for catalysis" evidence="7">
    <location>
        <position position="167"/>
    </location>
</feature>
<dbReference type="GO" id="GO:0004354">
    <property type="term" value="F:glutamate dehydrogenase (NADP+) activity"/>
    <property type="evidence" value="ECO:0007669"/>
    <property type="project" value="TreeGrafter"/>
</dbReference>
<sequence length="450" mass="49458">MSTRGDLDFLDDLRRKYPHQPTFLQAVEEMALALSDLFDGPDGDFYQRAFLAMAEPERIIAFRVSWMDDNGKIRFNRGWRVQFSSVLGPFKGGLRFHPTVDEGVLKFLGFEQIFKNALTGLPLGGGKGGSDFDPKGKSDGEVRRFCEAFMSELCRYLHPSTDVPAGDIGVGGREIGYMYGQYKRITNRHGVGVLTGKSMNFGGSEIRPEATGYGLIYMTKIAVQRKLNRNLTDMRCAISGSGNVAQFAAKKLLEFGAKVMTVSDSNGVIVFESGMTATDWDAVSDCKNKHRGRLSSIQDKVSGQYYDGESPWSLDIKYDLALPCATQNEIDEKSARQLVKNGVLGVLEGANLPTDLEAQAVFRKADGVIYVPGKASNAGGVGVSGLEMSQNAQRLTWKSEKVDEKLHGMMDEIYSMMEEAELSGGTLEQGANRAGFLKVATAMRELGWVY</sequence>
<evidence type="ECO:0000256" key="3">
    <source>
        <dbReference type="ARBA" id="ARBA00023002"/>
    </source>
</evidence>